<dbReference type="GO" id="GO:0005524">
    <property type="term" value="F:ATP binding"/>
    <property type="evidence" value="ECO:0007669"/>
    <property type="project" value="UniProtKB-UniRule"/>
</dbReference>
<comment type="similarity">
    <text evidence="1">Belongs to the D-alanine--D-alanine ligase family.</text>
</comment>
<gene>
    <name evidence="5" type="ORF">D7X96_25775</name>
</gene>
<comment type="caution">
    <text evidence="5">The sequence shown here is derived from an EMBL/GenBank/DDBJ whole genome shotgun (WGS) entry which is preliminary data.</text>
</comment>
<keyword evidence="3" id="KW-0067">ATP-binding</keyword>
<sequence>MPVKSLRIAILHYQAKDDPPDPVVKQVAAALRAAGHGTTEVCVDESVSDLVRKVTSARADLVFNLCETFAEDYRLEVNVAAVLELARVPFTGAGTAGLLLAQDKVLTKQLLQFHGVLTPRFATFDGTSFQANGDLSFPLVVKPARSDASMGLGVEKDMEGLARRVKKIRQEFDDEALAEEFIEGRELYVGVLGDATNPEVLPVVELDFGSRWNRKRMKIANREVKFGPETPGSPHLMMPTDLSDELRGRMERAAITAFRALKLRDYARIDFRVSSRTNDPYILEVNPNPYLETQCEVAMGAKERGLSYEALVQRIVETAARRHGLGVAPRATAGAPAREPVPATH</sequence>
<dbReference type="EMBL" id="RAWM01000084">
    <property type="protein sequence ID" value="RKH64435.1"/>
    <property type="molecule type" value="Genomic_DNA"/>
</dbReference>
<dbReference type="Gene3D" id="3.30.470.20">
    <property type="entry name" value="ATP-grasp fold, B domain"/>
    <property type="match status" value="1"/>
</dbReference>
<dbReference type="AlphaFoldDB" id="A0A3A8QDR3"/>
<keyword evidence="3" id="KW-0547">Nucleotide-binding</keyword>
<feature type="domain" description="ATP-grasp" evidence="4">
    <location>
        <begin position="108"/>
        <end position="317"/>
    </location>
</feature>
<accession>A0A3A8QDR3</accession>
<evidence type="ECO:0000313" key="6">
    <source>
        <dbReference type="Proteomes" id="UP000282656"/>
    </source>
</evidence>
<name>A0A3A8QDR3_9BACT</name>
<dbReference type="GO" id="GO:0008716">
    <property type="term" value="F:D-alanine-D-alanine ligase activity"/>
    <property type="evidence" value="ECO:0007669"/>
    <property type="project" value="InterPro"/>
</dbReference>
<dbReference type="Proteomes" id="UP000282656">
    <property type="component" value="Unassembled WGS sequence"/>
</dbReference>
<dbReference type="RefSeq" id="WP_121722347.1">
    <property type="nucleotide sequence ID" value="NZ_RAWM01000084.1"/>
</dbReference>
<dbReference type="PROSITE" id="PS50975">
    <property type="entry name" value="ATP_GRASP"/>
    <property type="match status" value="1"/>
</dbReference>
<dbReference type="SUPFAM" id="SSF56059">
    <property type="entry name" value="Glutathione synthetase ATP-binding domain-like"/>
    <property type="match status" value="1"/>
</dbReference>
<organism evidence="5 6">
    <name type="scientific">Corallococcus interemptor</name>
    <dbReference type="NCBI Taxonomy" id="2316720"/>
    <lineage>
        <taxon>Bacteria</taxon>
        <taxon>Pseudomonadati</taxon>
        <taxon>Myxococcota</taxon>
        <taxon>Myxococcia</taxon>
        <taxon>Myxococcales</taxon>
        <taxon>Cystobacterineae</taxon>
        <taxon>Myxococcaceae</taxon>
        <taxon>Corallococcus</taxon>
    </lineage>
</organism>
<evidence type="ECO:0000256" key="1">
    <source>
        <dbReference type="ARBA" id="ARBA00010871"/>
    </source>
</evidence>
<dbReference type="GO" id="GO:0046872">
    <property type="term" value="F:metal ion binding"/>
    <property type="evidence" value="ECO:0007669"/>
    <property type="project" value="InterPro"/>
</dbReference>
<keyword evidence="6" id="KW-1185">Reference proteome</keyword>
<dbReference type="Gene3D" id="3.30.1490.20">
    <property type="entry name" value="ATP-grasp fold, A domain"/>
    <property type="match status" value="1"/>
</dbReference>
<dbReference type="PANTHER" id="PTHR23132:SF26">
    <property type="entry name" value="BLR7451 PROTEIN"/>
    <property type="match status" value="1"/>
</dbReference>
<dbReference type="PANTHER" id="PTHR23132">
    <property type="entry name" value="D-ALANINE--D-ALANINE LIGASE"/>
    <property type="match status" value="1"/>
</dbReference>
<dbReference type="InterPro" id="IPR011095">
    <property type="entry name" value="Dala_Dala_lig_C"/>
</dbReference>
<evidence type="ECO:0000313" key="5">
    <source>
        <dbReference type="EMBL" id="RKH64435.1"/>
    </source>
</evidence>
<reference evidence="6" key="1">
    <citation type="submission" date="2018-09" db="EMBL/GenBank/DDBJ databases">
        <authorList>
            <person name="Livingstone P.G."/>
            <person name="Whitworth D.E."/>
        </authorList>
    </citation>
    <scope>NUCLEOTIDE SEQUENCE [LARGE SCALE GENOMIC DNA]</scope>
    <source>
        <strain evidence="6">AB047A</strain>
    </source>
</reference>
<dbReference type="InterPro" id="IPR013815">
    <property type="entry name" value="ATP_grasp_subdomain_1"/>
</dbReference>
<dbReference type="InterPro" id="IPR011761">
    <property type="entry name" value="ATP-grasp"/>
</dbReference>
<proteinExistence type="inferred from homology"/>
<protein>
    <submittedName>
        <fullName evidence="5">ATP-grasp domain-containing protein</fullName>
    </submittedName>
</protein>
<dbReference type="Pfam" id="PF07478">
    <property type="entry name" value="Dala_Dala_lig_C"/>
    <property type="match status" value="1"/>
</dbReference>
<evidence type="ECO:0000256" key="3">
    <source>
        <dbReference type="PROSITE-ProRule" id="PRU00409"/>
    </source>
</evidence>
<evidence type="ECO:0000256" key="2">
    <source>
        <dbReference type="ARBA" id="ARBA00022598"/>
    </source>
</evidence>
<dbReference type="OrthoDB" id="9813261at2"/>
<evidence type="ECO:0000259" key="4">
    <source>
        <dbReference type="PROSITE" id="PS50975"/>
    </source>
</evidence>
<keyword evidence="2" id="KW-0436">Ligase</keyword>